<feature type="transmembrane region" description="Helical" evidence="1">
    <location>
        <begin position="9"/>
        <end position="28"/>
    </location>
</feature>
<accession>A0ABM8FP05</accession>
<dbReference type="InterPro" id="IPR036514">
    <property type="entry name" value="SGNH_hydro_sf"/>
</dbReference>
<dbReference type="EMBL" id="AP027370">
    <property type="protein sequence ID" value="BDY13581.1"/>
    <property type="molecule type" value="Genomic_DNA"/>
</dbReference>
<gene>
    <name evidence="2" type="ORF">HCR_18930</name>
</gene>
<evidence type="ECO:0000256" key="1">
    <source>
        <dbReference type="SAM" id="Phobius"/>
    </source>
</evidence>
<keyword evidence="1" id="KW-0812">Transmembrane</keyword>
<evidence type="ECO:0000313" key="2">
    <source>
        <dbReference type="EMBL" id="BDY13581.1"/>
    </source>
</evidence>
<proteinExistence type="predicted"/>
<organism evidence="2 3">
    <name type="scientific">Hydrogenimonas cancrithermarum</name>
    <dbReference type="NCBI Taxonomy" id="2993563"/>
    <lineage>
        <taxon>Bacteria</taxon>
        <taxon>Pseudomonadati</taxon>
        <taxon>Campylobacterota</taxon>
        <taxon>Epsilonproteobacteria</taxon>
        <taxon>Campylobacterales</taxon>
        <taxon>Hydrogenimonadaceae</taxon>
        <taxon>Hydrogenimonas</taxon>
    </lineage>
</organism>
<reference evidence="2 3" key="1">
    <citation type="submission" date="2023-03" db="EMBL/GenBank/DDBJ databases">
        <title>Description of Hydrogenimonas sp. ISO32.</title>
        <authorList>
            <person name="Mino S."/>
            <person name="Fukazawa S."/>
            <person name="Sawabe T."/>
        </authorList>
    </citation>
    <scope>NUCLEOTIDE SEQUENCE [LARGE SCALE GENOMIC DNA]</scope>
    <source>
        <strain evidence="2 3">ISO32</strain>
    </source>
</reference>
<keyword evidence="1" id="KW-0472">Membrane</keyword>
<keyword evidence="3" id="KW-1185">Reference proteome</keyword>
<dbReference type="RefSeq" id="WP_286336530.1">
    <property type="nucleotide sequence ID" value="NZ_AP027370.1"/>
</dbReference>
<keyword evidence="1" id="KW-1133">Transmembrane helix</keyword>
<protein>
    <recommendedName>
        <fullName evidence="4">SGNH/GDSL hydrolase family protein</fullName>
    </recommendedName>
</protein>
<name>A0ABM8FP05_9BACT</name>
<dbReference type="Proteomes" id="UP001321445">
    <property type="component" value="Chromosome"/>
</dbReference>
<evidence type="ECO:0008006" key="4">
    <source>
        <dbReference type="Google" id="ProtNLM"/>
    </source>
</evidence>
<sequence length="350" mass="41899">MNYRKAVKLWFLLIGATLLPITIFNWYIDPLWCFSHSNRFNNHQPGFNERQQKTNRIYFTGLEQYDTLMLGSSRTAYVNQYDFKGMKVFNYAADNMLPWEYEHWIDIAMKIKGKPFKNIILGIDFFGSAKNYDVIISRFYRGKVPENYIDKTIEPIYRLKSLLNFDALKHSFESIKRTFHPTISDYDRKNVRHCNIIVPGMTKQQHIQKDINEYKVHLTTQYRYRTEWKEMLERMKKRYPKTRFIIFTTPVSKPFFETFIIEAGHIDDYKRWLHESVEVFGQLYHFMDLNEITCNLDNFFDAHHLYASAAKLLAHRISGYNGNDTPENFGKLLTLKNIDSYFNHLQNTCR</sequence>
<dbReference type="Gene3D" id="3.40.50.1110">
    <property type="entry name" value="SGNH hydrolase"/>
    <property type="match status" value="1"/>
</dbReference>
<evidence type="ECO:0000313" key="3">
    <source>
        <dbReference type="Proteomes" id="UP001321445"/>
    </source>
</evidence>